<organism evidence="5 6">
    <name type="scientific">Thalassospira profundimaris</name>
    <dbReference type="NCBI Taxonomy" id="502049"/>
    <lineage>
        <taxon>Bacteria</taxon>
        <taxon>Pseudomonadati</taxon>
        <taxon>Pseudomonadota</taxon>
        <taxon>Alphaproteobacteria</taxon>
        <taxon>Rhodospirillales</taxon>
        <taxon>Thalassospiraceae</taxon>
        <taxon>Thalassospira</taxon>
    </lineage>
</organism>
<dbReference type="Pfam" id="PF12833">
    <property type="entry name" value="HTH_18"/>
    <property type="match status" value="1"/>
</dbReference>
<accession>A0A367VK95</accession>
<dbReference type="PANTHER" id="PTHR43130:SF3">
    <property type="entry name" value="HTH-TYPE TRANSCRIPTIONAL REGULATOR RV1931C"/>
    <property type="match status" value="1"/>
</dbReference>
<dbReference type="PANTHER" id="PTHR43130">
    <property type="entry name" value="ARAC-FAMILY TRANSCRIPTIONAL REGULATOR"/>
    <property type="match status" value="1"/>
</dbReference>
<evidence type="ECO:0000313" key="5">
    <source>
        <dbReference type="EMBL" id="RCK25624.1"/>
    </source>
</evidence>
<keyword evidence="1" id="KW-0805">Transcription regulation</keyword>
<proteinExistence type="predicted"/>
<dbReference type="InterPro" id="IPR052158">
    <property type="entry name" value="INH-QAR"/>
</dbReference>
<dbReference type="Gene3D" id="3.40.50.880">
    <property type="match status" value="1"/>
</dbReference>
<protein>
    <submittedName>
        <fullName evidence="5">AraC family transcriptional regulator</fullName>
    </submittedName>
</protein>
<evidence type="ECO:0000313" key="6">
    <source>
        <dbReference type="Proteomes" id="UP000253061"/>
    </source>
</evidence>
<dbReference type="Gene3D" id="1.10.10.60">
    <property type="entry name" value="Homeodomain-like"/>
    <property type="match status" value="1"/>
</dbReference>
<dbReference type="Proteomes" id="UP000253061">
    <property type="component" value="Unassembled WGS sequence"/>
</dbReference>
<reference evidence="5 6" key="1">
    <citation type="submission" date="2014-07" db="EMBL/GenBank/DDBJ databases">
        <title>Draft genome sequence of Thalassospira profundimaris R8-17.</title>
        <authorList>
            <person name="Lai Q."/>
            <person name="Shao Z."/>
        </authorList>
    </citation>
    <scope>NUCLEOTIDE SEQUENCE [LARGE SCALE GENOMIC DNA]</scope>
    <source>
        <strain evidence="5 6">R8-17</strain>
    </source>
</reference>
<dbReference type="CDD" id="cd03136">
    <property type="entry name" value="GATase1_AraC_ArgR_like"/>
    <property type="match status" value="1"/>
</dbReference>
<dbReference type="PROSITE" id="PS01124">
    <property type="entry name" value="HTH_ARAC_FAMILY_2"/>
    <property type="match status" value="1"/>
</dbReference>
<keyword evidence="2" id="KW-0238">DNA-binding</keyword>
<evidence type="ECO:0000256" key="2">
    <source>
        <dbReference type="ARBA" id="ARBA00023125"/>
    </source>
</evidence>
<dbReference type="SMART" id="SM00342">
    <property type="entry name" value="HTH_ARAC"/>
    <property type="match status" value="1"/>
</dbReference>
<name>A0A367VK95_9PROT</name>
<dbReference type="GO" id="GO:0043565">
    <property type="term" value="F:sequence-specific DNA binding"/>
    <property type="evidence" value="ECO:0007669"/>
    <property type="project" value="InterPro"/>
</dbReference>
<dbReference type="PRINTS" id="PR00032">
    <property type="entry name" value="HTHARAC"/>
</dbReference>
<gene>
    <name evidence="5" type="ORF">TH6_03190</name>
</gene>
<dbReference type="InterPro" id="IPR020449">
    <property type="entry name" value="Tscrpt_reg_AraC-type_HTH"/>
</dbReference>
<comment type="caution">
    <text evidence="5">The sequence shown here is derived from an EMBL/GenBank/DDBJ whole genome shotgun (WGS) entry which is preliminary data.</text>
</comment>
<dbReference type="SUPFAM" id="SSF46689">
    <property type="entry name" value="Homeodomain-like"/>
    <property type="match status" value="1"/>
</dbReference>
<sequence length="346" mass="37868">MYIFAMNSFSNPRSDPGKPNAKKRLRVAFLLADNFTLTAFASFVDVLRLAADEADRSRPIHCDWTVLSDTMNPVRSSCGVKVQPDTRLRNAGDYDYIVVVGGLIQEEGGFSSECIAYLKAAAAKGKSLIGLCTGVFALYEAGLLEGYRCCVSWFHHDEFVARFEAAQPVSDQIFVVDRDRLTCSGGHGAAHLAAWVVEKHIGRTAATKSLSIMIINEAMTGENPQPGFQTDLVAREPLVKKALLRMRQNIESPETVAKMAEKLGVTRRKLERAFSADLGISPSRAALRIRLDAAKKLLGESNRTTTQIALSTGFCDASHFIHAFKAEIGMNPSEYRNTVPVPATLP</sequence>
<evidence type="ECO:0000256" key="3">
    <source>
        <dbReference type="ARBA" id="ARBA00023163"/>
    </source>
</evidence>
<dbReference type="GO" id="GO:0003700">
    <property type="term" value="F:DNA-binding transcription factor activity"/>
    <property type="evidence" value="ECO:0007669"/>
    <property type="project" value="InterPro"/>
</dbReference>
<evidence type="ECO:0000256" key="1">
    <source>
        <dbReference type="ARBA" id="ARBA00023015"/>
    </source>
</evidence>
<dbReference type="SUPFAM" id="SSF52317">
    <property type="entry name" value="Class I glutamine amidotransferase-like"/>
    <property type="match status" value="1"/>
</dbReference>
<dbReference type="InterPro" id="IPR009057">
    <property type="entry name" value="Homeodomain-like_sf"/>
</dbReference>
<dbReference type="EMBL" id="JPWB01000001">
    <property type="protein sequence ID" value="RCK25624.1"/>
    <property type="molecule type" value="Genomic_DNA"/>
</dbReference>
<evidence type="ECO:0000259" key="4">
    <source>
        <dbReference type="PROSITE" id="PS01124"/>
    </source>
</evidence>
<dbReference type="Pfam" id="PF01965">
    <property type="entry name" value="DJ-1_PfpI"/>
    <property type="match status" value="1"/>
</dbReference>
<dbReference type="AlphaFoldDB" id="A0A367VK95"/>
<keyword evidence="3" id="KW-0804">Transcription</keyword>
<dbReference type="InterPro" id="IPR002818">
    <property type="entry name" value="DJ-1/PfpI"/>
</dbReference>
<feature type="domain" description="HTH araC/xylS-type" evidence="4">
    <location>
        <begin position="240"/>
        <end position="338"/>
    </location>
</feature>
<dbReference type="InterPro" id="IPR029062">
    <property type="entry name" value="Class_I_gatase-like"/>
</dbReference>
<dbReference type="InterPro" id="IPR018060">
    <property type="entry name" value="HTH_AraC"/>
</dbReference>